<keyword evidence="2" id="KW-1185">Reference proteome</keyword>
<dbReference type="AlphaFoldDB" id="A0A0N4TD58"/>
<evidence type="ECO:0000313" key="3">
    <source>
        <dbReference type="WBParaSite" id="BPAG_0000614601-mRNA-1"/>
    </source>
</evidence>
<dbReference type="WBParaSite" id="BPAG_0000614601-mRNA-1">
    <property type="protein sequence ID" value="BPAG_0000614601-mRNA-1"/>
    <property type="gene ID" value="BPAG_0000614601"/>
</dbReference>
<sequence>MSPDLVGVILRFRMMKIVITAGIEKAFLQLELQNEERNCSHFLWLDDIDKELTNENIKCYCFKRVSFGVISSPFLLAEH</sequence>
<protein>
    <submittedName>
        <fullName evidence="1 3">Uncharacterized protein</fullName>
    </submittedName>
</protein>
<name>A0A0N4TD58_BRUPA</name>
<proteinExistence type="predicted"/>
<gene>
    <name evidence="1" type="ORF">BPAG_LOCUS6109</name>
</gene>
<evidence type="ECO:0000313" key="1">
    <source>
        <dbReference type="EMBL" id="VDN87295.1"/>
    </source>
</evidence>
<dbReference type="SUPFAM" id="SSF56672">
    <property type="entry name" value="DNA/RNA polymerases"/>
    <property type="match status" value="1"/>
</dbReference>
<dbReference type="Proteomes" id="UP000278627">
    <property type="component" value="Unassembled WGS sequence"/>
</dbReference>
<evidence type="ECO:0000313" key="2">
    <source>
        <dbReference type="Proteomes" id="UP000278627"/>
    </source>
</evidence>
<reference evidence="1 2" key="2">
    <citation type="submission" date="2018-11" db="EMBL/GenBank/DDBJ databases">
        <authorList>
            <consortium name="Pathogen Informatics"/>
        </authorList>
    </citation>
    <scope>NUCLEOTIDE SEQUENCE [LARGE SCALE GENOMIC DNA]</scope>
</reference>
<accession>A0A0N4TD58</accession>
<dbReference type="EMBL" id="UZAD01005142">
    <property type="protein sequence ID" value="VDN87295.1"/>
    <property type="molecule type" value="Genomic_DNA"/>
</dbReference>
<reference evidence="3" key="1">
    <citation type="submission" date="2017-02" db="UniProtKB">
        <authorList>
            <consortium name="WormBaseParasite"/>
        </authorList>
    </citation>
    <scope>IDENTIFICATION</scope>
</reference>
<organism evidence="3">
    <name type="scientific">Brugia pahangi</name>
    <name type="common">Filarial nematode worm</name>
    <dbReference type="NCBI Taxonomy" id="6280"/>
    <lineage>
        <taxon>Eukaryota</taxon>
        <taxon>Metazoa</taxon>
        <taxon>Ecdysozoa</taxon>
        <taxon>Nematoda</taxon>
        <taxon>Chromadorea</taxon>
        <taxon>Rhabditida</taxon>
        <taxon>Spirurina</taxon>
        <taxon>Spiruromorpha</taxon>
        <taxon>Filarioidea</taxon>
        <taxon>Onchocercidae</taxon>
        <taxon>Brugia</taxon>
    </lineage>
</organism>
<dbReference type="InterPro" id="IPR043502">
    <property type="entry name" value="DNA/RNA_pol_sf"/>
</dbReference>